<accession>A0A158FZJ7</accession>
<proteinExistence type="predicted"/>
<sequence>MPMLAINANEATAMGLYDAARLFKFEVESSENLRFIPLVVRYNLDRFGLRITLDQWQMLPYDDRVLLARFPVEADREIEPNFDRAVDEMLRTHAKVEPEKFAPDADPVWAHADAVPETVIRQSSLAGVSSPSLSRWAELDPFQRYALAKLARRTGELNHDFLPAMREFGLAD</sequence>
<comment type="caution">
    <text evidence="1">The sequence shown here is derived from an EMBL/GenBank/DDBJ whole genome shotgun (WGS) entry which is preliminary data.</text>
</comment>
<name>A0A158FZJ7_9BURK</name>
<evidence type="ECO:0000313" key="2">
    <source>
        <dbReference type="Proteomes" id="UP000054770"/>
    </source>
</evidence>
<dbReference type="EMBL" id="FCON02000008">
    <property type="protein sequence ID" value="SAL24779.1"/>
    <property type="molecule type" value="Genomic_DNA"/>
</dbReference>
<dbReference type="NCBIfam" id="TIGR02664">
    <property type="entry name" value="nitr_red_assoc"/>
    <property type="match status" value="1"/>
</dbReference>
<dbReference type="InterPro" id="IPR013481">
    <property type="entry name" value="NarM"/>
</dbReference>
<organism evidence="1 2">
    <name type="scientific">Caballeronia choica</name>
    <dbReference type="NCBI Taxonomy" id="326476"/>
    <lineage>
        <taxon>Bacteria</taxon>
        <taxon>Pseudomonadati</taxon>
        <taxon>Pseudomonadota</taxon>
        <taxon>Betaproteobacteria</taxon>
        <taxon>Burkholderiales</taxon>
        <taxon>Burkholderiaceae</taxon>
        <taxon>Caballeronia</taxon>
    </lineage>
</organism>
<keyword evidence="2" id="KW-1185">Reference proteome</keyword>
<dbReference type="Pfam" id="PF09655">
    <property type="entry name" value="Nitr_red_assoc"/>
    <property type="match status" value="1"/>
</dbReference>
<protein>
    <submittedName>
        <fullName evidence="1">Uncharacterized protein</fullName>
    </submittedName>
</protein>
<dbReference type="Proteomes" id="UP000054770">
    <property type="component" value="Unassembled WGS sequence"/>
</dbReference>
<evidence type="ECO:0000313" key="1">
    <source>
        <dbReference type="EMBL" id="SAL24779.1"/>
    </source>
</evidence>
<dbReference type="AlphaFoldDB" id="A0A158FZJ7"/>
<gene>
    <name evidence="1" type="ORF">AWB68_01089</name>
</gene>
<reference evidence="1" key="1">
    <citation type="submission" date="2016-01" db="EMBL/GenBank/DDBJ databases">
        <authorList>
            <person name="Peeters C."/>
        </authorList>
    </citation>
    <scope>NUCLEOTIDE SEQUENCE [LARGE SCALE GENOMIC DNA]</scope>
    <source>
        <strain evidence="1">LMG 22940</strain>
    </source>
</reference>